<gene>
    <name evidence="9" type="primary">lepB</name>
    <name evidence="9" type="ORF">WMO26_00220</name>
</gene>
<protein>
    <recommendedName>
        <fullName evidence="4 7">Signal peptidase I</fullName>
        <ecNumber evidence="4 7">3.4.21.89</ecNumber>
    </recommendedName>
</protein>
<reference evidence="9 10" key="1">
    <citation type="submission" date="2024-03" db="EMBL/GenBank/DDBJ databases">
        <title>Human intestinal bacterial collection.</title>
        <authorList>
            <person name="Pauvert C."/>
            <person name="Hitch T.C.A."/>
            <person name="Clavel T."/>
        </authorList>
    </citation>
    <scope>NUCLEOTIDE SEQUENCE [LARGE SCALE GENOMIC DNA]</scope>
    <source>
        <strain evidence="9 10">CLA-JM-H44</strain>
    </source>
</reference>
<dbReference type="SUPFAM" id="SSF51306">
    <property type="entry name" value="LexA/Signal peptidase"/>
    <property type="match status" value="1"/>
</dbReference>
<dbReference type="InterPro" id="IPR019756">
    <property type="entry name" value="Pept_S26A_signal_pept_1_Ser-AS"/>
</dbReference>
<evidence type="ECO:0000256" key="7">
    <source>
        <dbReference type="RuleBase" id="RU362042"/>
    </source>
</evidence>
<evidence type="ECO:0000256" key="4">
    <source>
        <dbReference type="ARBA" id="ARBA00013208"/>
    </source>
</evidence>
<comment type="similarity">
    <text evidence="3 7">Belongs to the peptidase S26 family.</text>
</comment>
<dbReference type="InterPro" id="IPR019758">
    <property type="entry name" value="Pept_S26A_signal_pept_1_CS"/>
</dbReference>
<dbReference type="GO" id="GO:0009003">
    <property type="term" value="F:signal peptidase activity"/>
    <property type="evidence" value="ECO:0007669"/>
    <property type="project" value="UniProtKB-EC"/>
</dbReference>
<dbReference type="Gene3D" id="2.10.109.10">
    <property type="entry name" value="Umud Fragment, subunit A"/>
    <property type="match status" value="1"/>
</dbReference>
<dbReference type="PRINTS" id="PR00727">
    <property type="entry name" value="LEADERPTASE"/>
</dbReference>
<comment type="subcellular location">
    <subcellularLocation>
        <location evidence="2">Cell membrane</location>
        <topology evidence="2">Single-pass type II membrane protein</topology>
    </subcellularLocation>
    <subcellularLocation>
        <location evidence="7">Membrane</location>
        <topology evidence="7">Single-pass type II membrane protein</topology>
    </subcellularLocation>
</comment>
<proteinExistence type="inferred from homology"/>
<evidence type="ECO:0000256" key="1">
    <source>
        <dbReference type="ARBA" id="ARBA00000677"/>
    </source>
</evidence>
<evidence type="ECO:0000259" key="8">
    <source>
        <dbReference type="Pfam" id="PF10502"/>
    </source>
</evidence>
<dbReference type="InterPro" id="IPR036286">
    <property type="entry name" value="LexA/Signal_pep-like_sf"/>
</dbReference>
<dbReference type="PROSITE" id="PS00501">
    <property type="entry name" value="SPASE_I_1"/>
    <property type="match status" value="1"/>
</dbReference>
<dbReference type="EMBL" id="JBBMFD010000001">
    <property type="protein sequence ID" value="MEQ2439247.1"/>
    <property type="molecule type" value="Genomic_DNA"/>
</dbReference>
<comment type="catalytic activity">
    <reaction evidence="1 7">
        <text>Cleavage of hydrophobic, N-terminal signal or leader sequences from secreted and periplasmic proteins.</text>
        <dbReference type="EC" id="3.4.21.89"/>
    </reaction>
</comment>
<evidence type="ECO:0000313" key="10">
    <source>
        <dbReference type="Proteomes" id="UP001489509"/>
    </source>
</evidence>
<dbReference type="RefSeq" id="WP_349217494.1">
    <property type="nucleotide sequence ID" value="NZ_JBBMFD010000001.1"/>
</dbReference>
<dbReference type="InterPro" id="IPR019533">
    <property type="entry name" value="Peptidase_S26"/>
</dbReference>
<keyword evidence="10" id="KW-1185">Reference proteome</keyword>
<organism evidence="9 10">
    <name type="scientific">Solibaculum intestinale</name>
    <dbReference type="NCBI Taxonomy" id="3133165"/>
    <lineage>
        <taxon>Bacteria</taxon>
        <taxon>Bacillati</taxon>
        <taxon>Bacillota</taxon>
        <taxon>Clostridia</taxon>
        <taxon>Eubacteriales</taxon>
        <taxon>Oscillospiraceae</taxon>
        <taxon>Solibaculum</taxon>
    </lineage>
</organism>
<evidence type="ECO:0000256" key="2">
    <source>
        <dbReference type="ARBA" id="ARBA00004401"/>
    </source>
</evidence>
<dbReference type="PROSITE" id="PS00761">
    <property type="entry name" value="SPASE_I_3"/>
    <property type="match status" value="1"/>
</dbReference>
<evidence type="ECO:0000256" key="5">
    <source>
        <dbReference type="ARBA" id="ARBA00022670"/>
    </source>
</evidence>
<sequence length="200" mass="22463">MTDGLELNYDEVLDDGSISTVPKKRDRYADVNEWLEAIVFSVTLVIVVFSFIFKLVLVDGTSMVPTLHNGDRVMIQSLFYQPSQGDVVVITKPTIHHKPLIKRVIATEGQTVFIDFDKGTVSVDGVELDEPYINELIKKSKKGTYGFEYPVEVPEDCVFVLGDNRNNSSDSRDIGFVENKYLLGKAIFRFYPFDAIGPIG</sequence>
<dbReference type="InterPro" id="IPR000223">
    <property type="entry name" value="Pept_S26A_signal_pept_1"/>
</dbReference>
<keyword evidence="7" id="KW-0812">Transmembrane</keyword>
<dbReference type="PANTHER" id="PTHR43390:SF1">
    <property type="entry name" value="CHLOROPLAST PROCESSING PEPTIDASE"/>
    <property type="match status" value="1"/>
</dbReference>
<comment type="caution">
    <text evidence="9">The sequence shown here is derived from an EMBL/GenBank/DDBJ whole genome shotgun (WGS) entry which is preliminary data.</text>
</comment>
<feature type="domain" description="Peptidase S26" evidence="8">
    <location>
        <begin position="32"/>
        <end position="191"/>
    </location>
</feature>
<evidence type="ECO:0000256" key="3">
    <source>
        <dbReference type="ARBA" id="ARBA00009370"/>
    </source>
</evidence>
<dbReference type="Pfam" id="PF10502">
    <property type="entry name" value="Peptidase_S26"/>
    <property type="match status" value="1"/>
</dbReference>
<dbReference type="Proteomes" id="UP001489509">
    <property type="component" value="Unassembled WGS sequence"/>
</dbReference>
<evidence type="ECO:0000256" key="6">
    <source>
        <dbReference type="ARBA" id="ARBA00022801"/>
    </source>
</evidence>
<dbReference type="NCBIfam" id="TIGR02227">
    <property type="entry name" value="sigpep_I_bact"/>
    <property type="match status" value="1"/>
</dbReference>
<keyword evidence="6 7" id="KW-0378">Hydrolase</keyword>
<keyword evidence="7" id="KW-1133">Transmembrane helix</keyword>
<evidence type="ECO:0000313" key="9">
    <source>
        <dbReference type="EMBL" id="MEQ2439247.1"/>
    </source>
</evidence>
<keyword evidence="5 7" id="KW-0645">Protease</keyword>
<accession>A0ABV1DXZ2</accession>
<dbReference type="CDD" id="cd06530">
    <property type="entry name" value="S26_SPase_I"/>
    <property type="match status" value="1"/>
</dbReference>
<name>A0ABV1DXZ2_9FIRM</name>
<dbReference type="EC" id="3.4.21.89" evidence="4 7"/>
<feature type="transmembrane region" description="Helical" evidence="7">
    <location>
        <begin position="37"/>
        <end position="57"/>
    </location>
</feature>
<keyword evidence="7" id="KW-0472">Membrane</keyword>
<dbReference type="PANTHER" id="PTHR43390">
    <property type="entry name" value="SIGNAL PEPTIDASE I"/>
    <property type="match status" value="1"/>
</dbReference>